<dbReference type="Proteomes" id="UP000076154">
    <property type="component" value="Unassembled WGS sequence"/>
</dbReference>
<evidence type="ECO:0000313" key="1">
    <source>
        <dbReference type="EMBL" id="RDB16395.1"/>
    </source>
</evidence>
<protein>
    <submittedName>
        <fullName evidence="1">Uncharacterized protein</fullName>
    </submittedName>
</protein>
<name>A0A369J7J4_HYPMA</name>
<proteinExistence type="predicted"/>
<dbReference type="InParanoid" id="A0A369J7J4"/>
<organism evidence="1 2">
    <name type="scientific">Hypsizygus marmoreus</name>
    <name type="common">White beech mushroom</name>
    <name type="synonym">Agaricus marmoreus</name>
    <dbReference type="NCBI Taxonomy" id="39966"/>
    <lineage>
        <taxon>Eukaryota</taxon>
        <taxon>Fungi</taxon>
        <taxon>Dikarya</taxon>
        <taxon>Basidiomycota</taxon>
        <taxon>Agaricomycotina</taxon>
        <taxon>Agaricomycetes</taxon>
        <taxon>Agaricomycetidae</taxon>
        <taxon>Agaricales</taxon>
        <taxon>Tricholomatineae</taxon>
        <taxon>Lyophyllaceae</taxon>
        <taxon>Hypsizygus</taxon>
    </lineage>
</organism>
<keyword evidence="2" id="KW-1185">Reference proteome</keyword>
<dbReference type="EMBL" id="LUEZ02000124">
    <property type="protein sequence ID" value="RDB16395.1"/>
    <property type="molecule type" value="Genomic_DNA"/>
</dbReference>
<sequence length="59" mass="6349">MSVARAFFQGAVEMPGSMDSSFKYRDTKKPTVVVEQGNDARTTLATHVRASISDQSLGA</sequence>
<accession>A0A369J7J4</accession>
<evidence type="ECO:0000313" key="2">
    <source>
        <dbReference type="Proteomes" id="UP000076154"/>
    </source>
</evidence>
<gene>
    <name evidence="1" type="ORF">Hypma_002713</name>
</gene>
<comment type="caution">
    <text evidence="1">The sequence shown here is derived from an EMBL/GenBank/DDBJ whole genome shotgun (WGS) entry which is preliminary data.</text>
</comment>
<reference evidence="1" key="1">
    <citation type="submission" date="2018-04" db="EMBL/GenBank/DDBJ databases">
        <title>Whole genome sequencing of Hypsizygus marmoreus.</title>
        <authorList>
            <person name="Choi I.-G."/>
            <person name="Min B."/>
            <person name="Kim J.-G."/>
            <person name="Kim S."/>
            <person name="Oh Y.-L."/>
            <person name="Kong W.-S."/>
            <person name="Park H."/>
            <person name="Jeong J."/>
            <person name="Song E.-S."/>
        </authorList>
    </citation>
    <scope>NUCLEOTIDE SEQUENCE [LARGE SCALE GENOMIC DNA]</scope>
    <source>
        <strain evidence="1">51987-8</strain>
    </source>
</reference>
<dbReference type="AlphaFoldDB" id="A0A369J7J4"/>